<evidence type="ECO:0000313" key="11">
    <source>
        <dbReference type="EMBL" id="KAG6491836.1"/>
    </source>
</evidence>
<dbReference type="EMBL" id="JACMSC010000013">
    <property type="protein sequence ID" value="KAG6491836.1"/>
    <property type="molecule type" value="Genomic_DNA"/>
</dbReference>
<dbReference type="Pfam" id="PF25133">
    <property type="entry name" value="TYW2_N_2"/>
    <property type="match status" value="1"/>
</dbReference>
<proteinExistence type="inferred from homology"/>
<name>A0A8J5KJC1_ZINOF</name>
<keyword evidence="3 9" id="KW-0489">Methyltransferase</keyword>
<dbReference type="InterPro" id="IPR056744">
    <property type="entry name" value="TRM5/TYW2-like_N"/>
</dbReference>
<dbReference type="HAMAP" id="MF_03152">
    <property type="entry name" value="TRM5"/>
    <property type="match status" value="1"/>
</dbReference>
<evidence type="ECO:0000256" key="6">
    <source>
        <dbReference type="ARBA" id="ARBA00022694"/>
    </source>
</evidence>
<feature type="binding site" evidence="9">
    <location>
        <position position="440"/>
    </location>
    <ligand>
        <name>S-adenosyl-L-methionine</name>
        <dbReference type="ChEBI" id="CHEBI:59789"/>
    </ligand>
</feature>
<dbReference type="EC" id="2.1.1.228" evidence="9"/>
<dbReference type="Proteomes" id="UP000734854">
    <property type="component" value="Unassembled WGS sequence"/>
</dbReference>
<keyword evidence="2 9" id="KW-0963">Cytoplasm</keyword>
<evidence type="ECO:0000256" key="5">
    <source>
        <dbReference type="ARBA" id="ARBA00022691"/>
    </source>
</evidence>
<dbReference type="InterPro" id="IPR030382">
    <property type="entry name" value="MeTrfase_TRM5/TYW2"/>
</dbReference>
<feature type="binding site" evidence="9">
    <location>
        <position position="242"/>
    </location>
    <ligand>
        <name>S-adenosyl-L-methionine</name>
        <dbReference type="ChEBI" id="CHEBI:59789"/>
    </ligand>
</feature>
<dbReference type="InterPro" id="IPR056743">
    <property type="entry name" value="TRM5-TYW2-like_MTfase"/>
</dbReference>
<dbReference type="Pfam" id="PF02475">
    <property type="entry name" value="TRM5-TYW2_MTfase"/>
    <property type="match status" value="1"/>
</dbReference>
<dbReference type="SUPFAM" id="SSF53335">
    <property type="entry name" value="S-adenosyl-L-methionine-dependent methyltransferases"/>
    <property type="match status" value="1"/>
</dbReference>
<dbReference type="GO" id="GO:0005634">
    <property type="term" value="C:nucleus"/>
    <property type="evidence" value="ECO:0007669"/>
    <property type="project" value="UniProtKB-SubCell"/>
</dbReference>
<dbReference type="GO" id="GO:0005759">
    <property type="term" value="C:mitochondrial matrix"/>
    <property type="evidence" value="ECO:0007669"/>
    <property type="project" value="UniProtKB-SubCell"/>
</dbReference>
<keyword evidence="8 9" id="KW-0539">Nucleus</keyword>
<evidence type="ECO:0000256" key="8">
    <source>
        <dbReference type="ARBA" id="ARBA00023242"/>
    </source>
</evidence>
<organism evidence="11 12">
    <name type="scientific">Zingiber officinale</name>
    <name type="common">Ginger</name>
    <name type="synonym">Amomum zingiber</name>
    <dbReference type="NCBI Taxonomy" id="94328"/>
    <lineage>
        <taxon>Eukaryota</taxon>
        <taxon>Viridiplantae</taxon>
        <taxon>Streptophyta</taxon>
        <taxon>Embryophyta</taxon>
        <taxon>Tracheophyta</taxon>
        <taxon>Spermatophyta</taxon>
        <taxon>Magnoliopsida</taxon>
        <taxon>Liliopsida</taxon>
        <taxon>Zingiberales</taxon>
        <taxon>Zingiberaceae</taxon>
        <taxon>Zingiber</taxon>
    </lineage>
</organism>
<evidence type="ECO:0000313" key="12">
    <source>
        <dbReference type="Proteomes" id="UP000734854"/>
    </source>
</evidence>
<reference evidence="11 12" key="1">
    <citation type="submission" date="2020-08" db="EMBL/GenBank/DDBJ databases">
        <title>Plant Genome Project.</title>
        <authorList>
            <person name="Zhang R.-G."/>
        </authorList>
    </citation>
    <scope>NUCLEOTIDE SEQUENCE [LARGE SCALE GENOMIC DNA]</scope>
    <source>
        <tissue evidence="11">Rhizome</tissue>
    </source>
</reference>
<protein>
    <recommendedName>
        <fullName evidence="9">tRNA (guanine(37)-N1)-methyltransferase</fullName>
        <ecNumber evidence="9">2.1.1.228</ecNumber>
    </recommendedName>
    <alternativeName>
        <fullName evidence="9">M1G-methyltransferase</fullName>
    </alternativeName>
    <alternativeName>
        <fullName evidence="9">tRNA [GM37] methyltransferase</fullName>
    </alternativeName>
    <alternativeName>
        <fullName evidence="9">tRNA methyltransferase 5 homolog</fullName>
    </alternativeName>
</protein>
<evidence type="ECO:0000256" key="2">
    <source>
        <dbReference type="ARBA" id="ARBA00022490"/>
    </source>
</evidence>
<dbReference type="PANTHER" id="PTHR23245:SF36">
    <property type="entry name" value="TRNA (GUANINE(37)-N1)-METHYLTRANSFERASE"/>
    <property type="match status" value="1"/>
</dbReference>
<dbReference type="Gene3D" id="3.30.300.110">
    <property type="entry name" value="Met-10+ protein-like domains"/>
    <property type="match status" value="1"/>
</dbReference>
<evidence type="ECO:0000256" key="3">
    <source>
        <dbReference type="ARBA" id="ARBA00022603"/>
    </source>
</evidence>
<comment type="caution">
    <text evidence="11">The sequence shown here is derived from an EMBL/GenBank/DDBJ whole genome shotgun (WGS) entry which is preliminary data.</text>
</comment>
<dbReference type="Gene3D" id="3.40.50.150">
    <property type="entry name" value="Vaccinia Virus protein VP39"/>
    <property type="match status" value="1"/>
</dbReference>
<sequence length="592" mass="66191">MVDAAEDMLQSISEASTHCTAQTTAGHDSFSSAPDGFCYSGDSKKPFSEGNCSSLQLLDESRFDVKLQLWALRIPREHCVTVSRLLSGYLIDKVRIKPIVEDPTSEKNRLIILSESIQNPDLSEIPSHLLDSLKDICNIEAVPHELTLGYSYWGVGHIAHLNLTDDLLPYKDVIAKVIYDKNQPRIRTVANKVGTITNQFRVPTFEVLAGIRDMVTEVKQYGATFRLDYSLVYWNSRLEHEHIRLISQFKRGEIICDMFAGIGPFSIPAAQKGCLVFANDLNPHSASYLQLNAKINKVEDYVCVHNMDARDFMQHLMTFPGSEGTINTAGAVSNADHVNALLTSQKQVGAKETLDASNDHRNCLDRAPKDEFSTTKRQFDNTAATSTYGVAAESLTHCFDRDCYRYFLWFLENGNITKRTRGLPLTESRPWAHVDHVIMNLPASALEFLEIWDGRLPLLCDSFGSGDCICKLAGLCALCNPSSVPYSQANYSSGISLSVAHGNCIGLLFINVFKDLIQREQWRGPLPWIHCYCFMRTTETKESTLAKAEAFLSTRIPEPFFHRVRDVAPNKVMYCLSFKLPADVCFQGVSGA</sequence>
<keyword evidence="7 9" id="KW-0496">Mitochondrion</keyword>
<dbReference type="InterPro" id="IPR029063">
    <property type="entry name" value="SAM-dependent_MTases_sf"/>
</dbReference>
<keyword evidence="4 9" id="KW-0808">Transferase</keyword>
<feature type="binding site" evidence="9">
    <location>
        <begin position="308"/>
        <end position="309"/>
    </location>
    <ligand>
        <name>S-adenosyl-L-methionine</name>
        <dbReference type="ChEBI" id="CHEBI:59789"/>
    </ligand>
</feature>
<feature type="binding site" evidence="9">
    <location>
        <begin position="280"/>
        <end position="281"/>
    </location>
    <ligand>
        <name>S-adenosyl-L-methionine</name>
        <dbReference type="ChEBI" id="CHEBI:59789"/>
    </ligand>
</feature>
<dbReference type="AlphaFoldDB" id="A0A8J5KJC1"/>
<keyword evidence="5 9" id="KW-0949">S-adenosyl-L-methionine</keyword>
<dbReference type="GO" id="GO:0002939">
    <property type="term" value="P:tRNA N1-guanine methylation"/>
    <property type="evidence" value="ECO:0007669"/>
    <property type="project" value="TreeGrafter"/>
</dbReference>
<comment type="similarity">
    <text evidence="1">Belongs to the class I-like SAM-binding methyltransferase superfamily. TRM5/TYW2 family.</text>
</comment>
<keyword evidence="6 9" id="KW-0819">tRNA processing</keyword>
<dbReference type="PANTHER" id="PTHR23245">
    <property type="entry name" value="TRNA METHYLTRANSFERASE"/>
    <property type="match status" value="1"/>
</dbReference>
<comment type="similarity">
    <text evidence="9">Belongs to the TRM5 / TYW2 family.</text>
</comment>
<dbReference type="GO" id="GO:0052906">
    <property type="term" value="F:tRNA (guanine(37)-N1)-methyltransferase activity"/>
    <property type="evidence" value="ECO:0007669"/>
    <property type="project" value="UniProtKB-UniRule"/>
</dbReference>
<evidence type="ECO:0000256" key="4">
    <source>
        <dbReference type="ARBA" id="ARBA00022679"/>
    </source>
</evidence>
<comment type="function">
    <text evidence="9">Specifically methylates the N1 position of guanosine-37 in various cytoplasmic and mitochondrial tRNAs. Methylation is not dependent on the nature of the nucleoside 5' of the target nucleoside. This is the first step in the biosynthesis of wybutosine (yW), a modified base adjacent to the anticodon of tRNAs and required for accurate decoding.</text>
</comment>
<accession>A0A8J5KJC1</accession>
<feature type="domain" description="SAM-dependent methyltransferase TRM5/TYW2-type" evidence="10">
    <location>
        <begin position="152"/>
        <end position="582"/>
    </location>
</feature>
<gene>
    <name evidence="11" type="ORF">ZIOFF_046774</name>
</gene>
<comment type="catalytic activity">
    <reaction evidence="9">
        <text>guanosine(37) in tRNA + S-adenosyl-L-methionine = N(1)-methylguanosine(37) in tRNA + S-adenosyl-L-homocysteine + H(+)</text>
        <dbReference type="Rhea" id="RHEA:36899"/>
        <dbReference type="Rhea" id="RHEA-COMP:10145"/>
        <dbReference type="Rhea" id="RHEA-COMP:10147"/>
        <dbReference type="ChEBI" id="CHEBI:15378"/>
        <dbReference type="ChEBI" id="CHEBI:57856"/>
        <dbReference type="ChEBI" id="CHEBI:59789"/>
        <dbReference type="ChEBI" id="CHEBI:73542"/>
        <dbReference type="ChEBI" id="CHEBI:74269"/>
        <dbReference type="EC" id="2.1.1.228"/>
    </reaction>
</comment>
<evidence type="ECO:0000256" key="9">
    <source>
        <dbReference type="HAMAP-Rule" id="MF_03152"/>
    </source>
</evidence>
<keyword evidence="12" id="KW-1185">Reference proteome</keyword>
<dbReference type="PROSITE" id="PS51684">
    <property type="entry name" value="SAM_MT_TRM5_TYW2"/>
    <property type="match status" value="1"/>
</dbReference>
<comment type="subcellular location">
    <subcellularLocation>
        <location evidence="9">Mitochondrion matrix</location>
    </subcellularLocation>
    <subcellularLocation>
        <location evidence="9">Nucleus</location>
    </subcellularLocation>
    <subcellularLocation>
        <location evidence="9">Cytoplasm</location>
    </subcellularLocation>
    <text evidence="9">Predominantly in the mitochondria and in the nucleus.</text>
</comment>
<evidence type="ECO:0000256" key="7">
    <source>
        <dbReference type="ARBA" id="ARBA00023128"/>
    </source>
</evidence>
<comment type="subunit">
    <text evidence="9">Monomer.</text>
</comment>
<dbReference type="InterPro" id="IPR025792">
    <property type="entry name" value="tRNA_Gua_MeTrfase_euk"/>
</dbReference>
<dbReference type="FunFam" id="3.30.300.110:FF:000004">
    <property type="entry name" value="tRNA (guanine(37)-N1)-methyltransferase"/>
    <property type="match status" value="1"/>
</dbReference>
<evidence type="ECO:0000256" key="1">
    <source>
        <dbReference type="ARBA" id="ARBA00009775"/>
    </source>
</evidence>
<evidence type="ECO:0000259" key="10">
    <source>
        <dbReference type="PROSITE" id="PS51684"/>
    </source>
</evidence>